<organism evidence="3 4">
    <name type="scientific">Coprobacter secundus subsp. similis</name>
    <dbReference type="NCBI Taxonomy" id="2751153"/>
    <lineage>
        <taxon>Bacteria</taxon>
        <taxon>Pseudomonadati</taxon>
        <taxon>Bacteroidota</taxon>
        <taxon>Bacteroidia</taxon>
        <taxon>Bacteroidales</taxon>
        <taxon>Barnesiellaceae</taxon>
        <taxon>Coprobacter</taxon>
    </lineage>
</organism>
<dbReference type="GO" id="GO:0017148">
    <property type="term" value="P:negative regulation of translation"/>
    <property type="evidence" value="ECO:0007669"/>
    <property type="project" value="UniProtKB-UniRule"/>
</dbReference>
<keyword evidence="2" id="KW-0963">Cytoplasm</keyword>
<evidence type="ECO:0000313" key="4">
    <source>
        <dbReference type="Proteomes" id="UP000594042"/>
    </source>
</evidence>
<dbReference type="Proteomes" id="UP000594042">
    <property type="component" value="Chromosome"/>
</dbReference>
<gene>
    <name evidence="2 3" type="primary">rsfS</name>
    <name evidence="3" type="ORF">Cop2CBH44_19870</name>
</gene>
<dbReference type="NCBIfam" id="TIGR00090">
    <property type="entry name" value="rsfS_iojap_ybeB"/>
    <property type="match status" value="1"/>
</dbReference>
<dbReference type="PANTHER" id="PTHR21043">
    <property type="entry name" value="IOJAP SUPERFAMILY ORTHOLOG"/>
    <property type="match status" value="1"/>
</dbReference>
<keyword evidence="2" id="KW-0810">Translation regulation</keyword>
<dbReference type="GO" id="GO:0005737">
    <property type="term" value="C:cytoplasm"/>
    <property type="evidence" value="ECO:0007669"/>
    <property type="project" value="UniProtKB-SubCell"/>
</dbReference>
<dbReference type="GO" id="GO:0042256">
    <property type="term" value="P:cytosolic ribosome assembly"/>
    <property type="evidence" value="ECO:0007669"/>
    <property type="project" value="UniProtKB-UniRule"/>
</dbReference>
<dbReference type="EMBL" id="AP023322">
    <property type="protein sequence ID" value="BCI63634.1"/>
    <property type="molecule type" value="Genomic_DNA"/>
</dbReference>
<evidence type="ECO:0000256" key="2">
    <source>
        <dbReference type="HAMAP-Rule" id="MF_01477"/>
    </source>
</evidence>
<dbReference type="GO" id="GO:0043023">
    <property type="term" value="F:ribosomal large subunit binding"/>
    <property type="evidence" value="ECO:0007669"/>
    <property type="project" value="TreeGrafter"/>
</dbReference>
<dbReference type="SUPFAM" id="SSF81301">
    <property type="entry name" value="Nucleotidyltransferase"/>
    <property type="match status" value="1"/>
</dbReference>
<dbReference type="HAMAP" id="MF_01477">
    <property type="entry name" value="Iojap_RsfS"/>
    <property type="match status" value="1"/>
</dbReference>
<comment type="subunit">
    <text evidence="2">Interacts with ribosomal protein uL14 (rplN).</text>
</comment>
<dbReference type="KEGG" id="copr:Cop2CBH44_19870"/>
<dbReference type="InterPro" id="IPR043519">
    <property type="entry name" value="NT_sf"/>
</dbReference>
<dbReference type="RefSeq" id="WP_200754725.1">
    <property type="nucleotide sequence ID" value="NZ_AP023322.1"/>
</dbReference>
<sequence>MEDNKLLLTKIVEGIQEKKGKKIVSADLSHIDSASAQYFVICEGNSTMQVSAIADSVREYVQENIGIKPFGYDGYQNAQWIVIDYGNIYVHVFLPEYREYYKLEQLWNDAKLSAIPDAE</sequence>
<keyword evidence="4" id="KW-1185">Reference proteome</keyword>
<name>A0A7G1HYW2_9BACT</name>
<evidence type="ECO:0000256" key="1">
    <source>
        <dbReference type="ARBA" id="ARBA00010574"/>
    </source>
</evidence>
<evidence type="ECO:0000313" key="3">
    <source>
        <dbReference type="EMBL" id="BCI63634.1"/>
    </source>
</evidence>
<keyword evidence="2" id="KW-0678">Repressor</keyword>
<dbReference type="Pfam" id="PF02410">
    <property type="entry name" value="RsfS"/>
    <property type="match status" value="1"/>
</dbReference>
<protein>
    <recommendedName>
        <fullName evidence="2">Ribosomal silencing factor RsfS</fullName>
    </recommendedName>
</protein>
<reference evidence="4" key="1">
    <citation type="submission" date="2020-07" db="EMBL/GenBank/DDBJ databases">
        <title>Complete genome sequencing of Coprobacter sp. strain 2CBH44.</title>
        <authorList>
            <person name="Sakamoto M."/>
            <person name="Murakami T."/>
            <person name="Mori H."/>
        </authorList>
    </citation>
    <scope>NUCLEOTIDE SEQUENCE [LARGE SCALE GENOMIC DNA]</scope>
    <source>
        <strain evidence="4">2CBH44</strain>
    </source>
</reference>
<dbReference type="Gene3D" id="3.30.460.10">
    <property type="entry name" value="Beta Polymerase, domain 2"/>
    <property type="match status" value="1"/>
</dbReference>
<dbReference type="PANTHER" id="PTHR21043:SF0">
    <property type="entry name" value="MITOCHONDRIAL ASSEMBLY OF RIBOSOMAL LARGE SUBUNIT PROTEIN 1"/>
    <property type="match status" value="1"/>
</dbReference>
<accession>A0A7G1HYW2</accession>
<dbReference type="GO" id="GO:0090071">
    <property type="term" value="P:negative regulation of ribosome biogenesis"/>
    <property type="evidence" value="ECO:0007669"/>
    <property type="project" value="UniProtKB-UniRule"/>
</dbReference>
<proteinExistence type="inferred from homology"/>
<dbReference type="InterPro" id="IPR004394">
    <property type="entry name" value="Iojap/RsfS/C7orf30"/>
</dbReference>
<comment type="subcellular location">
    <subcellularLocation>
        <location evidence="2">Cytoplasm</location>
    </subcellularLocation>
</comment>
<comment type="function">
    <text evidence="2">Functions as a ribosomal silencing factor. Interacts with ribosomal protein uL14 (rplN), blocking formation of intersubunit bridge B8. Prevents association of the 30S and 50S ribosomal subunits and the formation of functional ribosomes, thus repressing translation.</text>
</comment>
<dbReference type="AlphaFoldDB" id="A0A7G1HYW2"/>
<comment type="similarity">
    <text evidence="1 2">Belongs to the Iojap/RsfS family.</text>
</comment>